<proteinExistence type="predicted"/>
<evidence type="ECO:0000256" key="1">
    <source>
        <dbReference type="SAM" id="MobiDB-lite"/>
    </source>
</evidence>
<organism evidence="2 3">
    <name type="scientific">Araneus ventricosus</name>
    <name type="common">Orbweaver spider</name>
    <name type="synonym">Epeira ventricosa</name>
    <dbReference type="NCBI Taxonomy" id="182803"/>
    <lineage>
        <taxon>Eukaryota</taxon>
        <taxon>Metazoa</taxon>
        <taxon>Ecdysozoa</taxon>
        <taxon>Arthropoda</taxon>
        <taxon>Chelicerata</taxon>
        <taxon>Arachnida</taxon>
        <taxon>Araneae</taxon>
        <taxon>Araneomorphae</taxon>
        <taxon>Entelegynae</taxon>
        <taxon>Araneoidea</taxon>
        <taxon>Araneidae</taxon>
        <taxon>Araneus</taxon>
    </lineage>
</organism>
<dbReference type="Proteomes" id="UP000499080">
    <property type="component" value="Unassembled WGS sequence"/>
</dbReference>
<gene>
    <name evidence="2" type="ORF">AVEN_150783_1</name>
</gene>
<feature type="compositionally biased region" description="Low complexity" evidence="1">
    <location>
        <begin position="34"/>
        <end position="46"/>
    </location>
</feature>
<dbReference type="EMBL" id="BGPR01001234">
    <property type="protein sequence ID" value="GBM48949.1"/>
    <property type="molecule type" value="Genomic_DNA"/>
</dbReference>
<comment type="caution">
    <text evidence="2">The sequence shown here is derived from an EMBL/GenBank/DDBJ whole genome shotgun (WGS) entry which is preliminary data.</text>
</comment>
<accession>A0A4Y2G8J6</accession>
<sequence>MAGVAGKENREREKKNEKKKAIVSICSREKERNVSSGGSHVESVSRPKPPSRPPIFRKRGNTHPFLLLLLLDFCRHVGPHDSKVVGGKDGNPVLRSFIHTLVGRKWLESGRSSLTRLPATVLPKDGLDR</sequence>
<name>A0A4Y2G8J6_ARAVE</name>
<evidence type="ECO:0000313" key="2">
    <source>
        <dbReference type="EMBL" id="GBM48949.1"/>
    </source>
</evidence>
<feature type="compositionally biased region" description="Basic and acidic residues" evidence="1">
    <location>
        <begin position="7"/>
        <end position="20"/>
    </location>
</feature>
<feature type="region of interest" description="Disordered" evidence="1">
    <location>
        <begin position="1"/>
        <end position="58"/>
    </location>
</feature>
<evidence type="ECO:0000313" key="3">
    <source>
        <dbReference type="Proteomes" id="UP000499080"/>
    </source>
</evidence>
<dbReference type="AlphaFoldDB" id="A0A4Y2G8J6"/>
<reference evidence="2 3" key="1">
    <citation type="journal article" date="2019" name="Sci. Rep.">
        <title>Orb-weaving spider Araneus ventricosus genome elucidates the spidroin gene catalogue.</title>
        <authorList>
            <person name="Kono N."/>
            <person name="Nakamura H."/>
            <person name="Ohtoshi R."/>
            <person name="Moran D.A.P."/>
            <person name="Shinohara A."/>
            <person name="Yoshida Y."/>
            <person name="Fujiwara M."/>
            <person name="Mori M."/>
            <person name="Tomita M."/>
            <person name="Arakawa K."/>
        </authorList>
    </citation>
    <scope>NUCLEOTIDE SEQUENCE [LARGE SCALE GENOMIC DNA]</scope>
</reference>
<protein>
    <submittedName>
        <fullName evidence="2">Uncharacterized protein</fullName>
    </submittedName>
</protein>
<keyword evidence="3" id="KW-1185">Reference proteome</keyword>